<dbReference type="Gene3D" id="3.40.395.10">
    <property type="entry name" value="Adenoviral Proteinase, Chain A"/>
    <property type="match status" value="1"/>
</dbReference>
<organism evidence="1 2">
    <name type="scientific">Paxillus rubicundulus Ve08.2h10</name>
    <dbReference type="NCBI Taxonomy" id="930991"/>
    <lineage>
        <taxon>Eukaryota</taxon>
        <taxon>Fungi</taxon>
        <taxon>Dikarya</taxon>
        <taxon>Basidiomycota</taxon>
        <taxon>Agaricomycotina</taxon>
        <taxon>Agaricomycetes</taxon>
        <taxon>Agaricomycetidae</taxon>
        <taxon>Boletales</taxon>
        <taxon>Paxilineae</taxon>
        <taxon>Paxillaceae</taxon>
        <taxon>Paxillus</taxon>
    </lineage>
</organism>
<proteinExistence type="predicted"/>
<dbReference type="STRING" id="930991.A0A0D0DA75"/>
<accession>A0A0D0DA75</accession>
<dbReference type="InterPro" id="IPR040521">
    <property type="entry name" value="KDZ"/>
</dbReference>
<dbReference type="InterPro" id="IPR038765">
    <property type="entry name" value="Papain-like_cys_pep_sf"/>
</dbReference>
<gene>
    <name evidence="1" type="ORF">PAXRUDRAFT_36082</name>
</gene>
<name>A0A0D0DA75_9AGAM</name>
<dbReference type="SUPFAM" id="SSF54001">
    <property type="entry name" value="Cysteine proteinases"/>
    <property type="match status" value="1"/>
</dbReference>
<protein>
    <submittedName>
        <fullName evidence="1">Unplaced genomic scaffold scaffold_1110, whole genome shotgun sequence</fullName>
    </submittedName>
</protein>
<dbReference type="AlphaFoldDB" id="A0A0D0DA75"/>
<dbReference type="EMBL" id="KN825932">
    <property type="protein sequence ID" value="KIK80791.1"/>
    <property type="molecule type" value="Genomic_DNA"/>
</dbReference>
<sequence length="1026" mass="115566">MSHGFKVDKNKTQTYVEVPGKASKHRRLLAQLAQLQSQPLTTQHDSLIPTVVESYLHYTSRTLGKPLPVTPTDMSLCNHPLECVQKVSKILCLLFDLLVHYGFFPTVPSQPRMAVSINLLAFYRALFEQSCDAINALASALQTHYIRRGFRNEAIHEPFRRGLGSAIQCPPSRACNPHHPSPLLSHINLCASILVQRCPVCFGGTTFGRSLSIDSGDIHVATDGNFHHRHHHSAGDSPSFYDLAYFLPKSQVDMMGIHIEKQRKKPPKIHRRPVPDEAIDACESSYEAADGKNFNDTGLMALICRHDIPLFLANIDSPGEQQKYSVVLITHLFSLLPPQATVVVLYDVGRVLSRTLSLYNILPESVVQRLRFAMTVMHAYGHEWACQLVFNPHLAVGLGLLDGEGTERLWSCLIKLIGMKHSSSRQRHIWLIDRQVTAVSSEMHRDLGDWIKHQLQCGVCEQGRLAQNQIENCGVGVRELGQQWASQKESQLSICAYAPARLKKELDTILALQVDIDTMDRAIQAARTAMTCDSMPDNTMAALDSLDCTHEHLISKVDTLYSSLNVCDKFPELDGISLDFIHILLLARDLKINIRKRTISTFFEWDKLDRAVGGAQQALGMKLHQQTRKAISKQQPALMSAIRKFNGYCEQLEDLYDPTWSIPIPEPLPTRLNELRNHQSLMEDIWISRSEGEIPRWMEDKDIRDGIRAMLKCDQCLEEQCQLGTEADNLCRWYGTELTAVELELRIPANVIFFLALQQRHEHILSLPSHWSNPLVSATRFTSQTDGATALANQLSGHNPQISLHWVNATTTELPDAAPEEANVDLDHFLGLPDGTSNPENQLLVDYLTEDPPGPIDEEEGNGNLATIHNVRKDGFPQLSFELPDILMLVCPTDRINGVCINGCIPLLFSALKIPEVHHFAVFSTHDLTRIQYNAPDEILWKATTWTLFWSKDLWIIPIHRPSLISHWVVCIAYFSCKELQLFDSLGEQKPCPADMQVSYNTMGLKDADMPAFRHYLRALMMSIPA</sequence>
<dbReference type="OrthoDB" id="2669999at2759"/>
<dbReference type="Pfam" id="PF18758">
    <property type="entry name" value="KDZ"/>
    <property type="match status" value="1"/>
</dbReference>
<dbReference type="PANTHER" id="PTHR33096:SF1">
    <property type="entry name" value="CXC1-LIKE CYSTEINE CLUSTER ASSOCIATED WITH KDZ TRANSPOSASES DOMAIN-CONTAINING PROTEIN"/>
    <property type="match status" value="1"/>
</dbReference>
<dbReference type="Proteomes" id="UP000054538">
    <property type="component" value="Unassembled WGS sequence"/>
</dbReference>
<reference evidence="2" key="2">
    <citation type="submission" date="2015-01" db="EMBL/GenBank/DDBJ databases">
        <title>Evolutionary Origins and Diversification of the Mycorrhizal Mutualists.</title>
        <authorList>
            <consortium name="DOE Joint Genome Institute"/>
            <consortium name="Mycorrhizal Genomics Consortium"/>
            <person name="Kohler A."/>
            <person name="Kuo A."/>
            <person name="Nagy L.G."/>
            <person name="Floudas D."/>
            <person name="Copeland A."/>
            <person name="Barry K.W."/>
            <person name="Cichocki N."/>
            <person name="Veneault-Fourrey C."/>
            <person name="LaButti K."/>
            <person name="Lindquist E.A."/>
            <person name="Lipzen A."/>
            <person name="Lundell T."/>
            <person name="Morin E."/>
            <person name="Murat C."/>
            <person name="Riley R."/>
            <person name="Ohm R."/>
            <person name="Sun H."/>
            <person name="Tunlid A."/>
            <person name="Henrissat B."/>
            <person name="Grigoriev I.V."/>
            <person name="Hibbett D.S."/>
            <person name="Martin F."/>
        </authorList>
    </citation>
    <scope>NUCLEOTIDE SEQUENCE [LARGE SCALE GENOMIC DNA]</scope>
    <source>
        <strain evidence="2">Ve08.2h10</strain>
    </source>
</reference>
<dbReference type="PANTHER" id="PTHR33096">
    <property type="entry name" value="CXC2 DOMAIN-CONTAINING PROTEIN"/>
    <property type="match status" value="1"/>
</dbReference>
<keyword evidence="2" id="KW-1185">Reference proteome</keyword>
<dbReference type="InParanoid" id="A0A0D0DA75"/>
<reference evidence="1 2" key="1">
    <citation type="submission" date="2014-04" db="EMBL/GenBank/DDBJ databases">
        <authorList>
            <consortium name="DOE Joint Genome Institute"/>
            <person name="Kuo A."/>
            <person name="Kohler A."/>
            <person name="Jargeat P."/>
            <person name="Nagy L.G."/>
            <person name="Floudas D."/>
            <person name="Copeland A."/>
            <person name="Barry K.W."/>
            <person name="Cichocki N."/>
            <person name="Veneault-Fourrey C."/>
            <person name="LaButti K."/>
            <person name="Lindquist E.A."/>
            <person name="Lipzen A."/>
            <person name="Lundell T."/>
            <person name="Morin E."/>
            <person name="Murat C."/>
            <person name="Sun H."/>
            <person name="Tunlid A."/>
            <person name="Henrissat B."/>
            <person name="Grigoriev I.V."/>
            <person name="Hibbett D.S."/>
            <person name="Martin F."/>
            <person name="Nordberg H.P."/>
            <person name="Cantor M.N."/>
            <person name="Hua S.X."/>
        </authorList>
    </citation>
    <scope>NUCLEOTIDE SEQUENCE [LARGE SCALE GENOMIC DNA]</scope>
    <source>
        <strain evidence="1 2">Ve08.2h10</strain>
    </source>
</reference>
<dbReference type="HOGENOM" id="CLU_004552_0_0_1"/>
<evidence type="ECO:0000313" key="1">
    <source>
        <dbReference type="EMBL" id="KIK80791.1"/>
    </source>
</evidence>
<evidence type="ECO:0000313" key="2">
    <source>
        <dbReference type="Proteomes" id="UP000054538"/>
    </source>
</evidence>